<evidence type="ECO:0000313" key="3">
    <source>
        <dbReference type="Proteomes" id="UP000178911"/>
    </source>
</evidence>
<dbReference type="EMBL" id="MGKJ01000010">
    <property type="protein sequence ID" value="OGN24566.1"/>
    <property type="molecule type" value="Genomic_DNA"/>
</dbReference>
<sequence length="138" mass="15802">MFFTGVAVAYTEDATIEDWITAEQIQSLGGPSPDELGERVKKLGDYHWGHVGEMHGLDINARLEGGKWRFLIKGHWKRIRAAQLLLSKLKDFELTQLRYDEEMNRIGNGPDYRRPQPESSTREECRGQSRNTCGNPIL</sequence>
<dbReference type="AlphaFoldDB" id="A0A1F8GIP6"/>
<accession>A0A1F8GIP6</accession>
<evidence type="ECO:0000313" key="2">
    <source>
        <dbReference type="EMBL" id="OGN24566.1"/>
    </source>
</evidence>
<feature type="region of interest" description="Disordered" evidence="1">
    <location>
        <begin position="105"/>
        <end position="138"/>
    </location>
</feature>
<dbReference type="Proteomes" id="UP000178911">
    <property type="component" value="Unassembled WGS sequence"/>
</dbReference>
<feature type="compositionally biased region" description="Polar residues" evidence="1">
    <location>
        <begin position="128"/>
        <end position="138"/>
    </location>
</feature>
<gene>
    <name evidence="2" type="ORF">A3A13_00610</name>
</gene>
<name>A0A1F8GIP6_9BACT</name>
<proteinExistence type="predicted"/>
<organism evidence="2 3">
    <name type="scientific">Candidatus Yanofskybacteria bacterium RIFCSPLOWO2_01_FULL_43_22</name>
    <dbReference type="NCBI Taxonomy" id="1802695"/>
    <lineage>
        <taxon>Bacteria</taxon>
        <taxon>Candidatus Yanofskyibacteriota</taxon>
    </lineage>
</organism>
<protein>
    <submittedName>
        <fullName evidence="2">Uncharacterized protein</fullName>
    </submittedName>
</protein>
<reference evidence="2 3" key="1">
    <citation type="journal article" date="2016" name="Nat. Commun.">
        <title>Thousands of microbial genomes shed light on interconnected biogeochemical processes in an aquifer system.</title>
        <authorList>
            <person name="Anantharaman K."/>
            <person name="Brown C.T."/>
            <person name="Hug L.A."/>
            <person name="Sharon I."/>
            <person name="Castelle C.J."/>
            <person name="Probst A.J."/>
            <person name="Thomas B.C."/>
            <person name="Singh A."/>
            <person name="Wilkins M.J."/>
            <person name="Karaoz U."/>
            <person name="Brodie E.L."/>
            <person name="Williams K.H."/>
            <person name="Hubbard S.S."/>
            <person name="Banfield J.F."/>
        </authorList>
    </citation>
    <scope>NUCLEOTIDE SEQUENCE [LARGE SCALE GENOMIC DNA]</scope>
</reference>
<evidence type="ECO:0000256" key="1">
    <source>
        <dbReference type="SAM" id="MobiDB-lite"/>
    </source>
</evidence>
<comment type="caution">
    <text evidence="2">The sequence shown here is derived from an EMBL/GenBank/DDBJ whole genome shotgun (WGS) entry which is preliminary data.</text>
</comment>
<feature type="compositionally biased region" description="Basic and acidic residues" evidence="1">
    <location>
        <begin position="111"/>
        <end position="127"/>
    </location>
</feature>